<dbReference type="PANTHER" id="PTHR13767">
    <property type="entry name" value="TRNA-PSEUDOURIDINE SYNTHASE"/>
    <property type="match status" value="1"/>
</dbReference>
<feature type="domain" description="tRNA pseudouridylate synthase B C-terminal" evidence="5">
    <location>
        <begin position="169"/>
        <end position="222"/>
    </location>
</feature>
<dbReference type="Pfam" id="PF16198">
    <property type="entry name" value="TruB_C_2"/>
    <property type="match status" value="1"/>
</dbReference>
<evidence type="ECO:0000256" key="3">
    <source>
        <dbReference type="ARBA" id="ARBA00023235"/>
    </source>
</evidence>
<feature type="domain" description="Pseudouridine synthase II N-terminal" evidence="4">
    <location>
        <begin position="25"/>
        <end position="168"/>
    </location>
</feature>
<dbReference type="GO" id="GO:1990481">
    <property type="term" value="P:mRNA pseudouridine synthesis"/>
    <property type="evidence" value="ECO:0007669"/>
    <property type="project" value="TreeGrafter"/>
</dbReference>
<evidence type="ECO:0000256" key="2">
    <source>
        <dbReference type="ARBA" id="ARBA00022694"/>
    </source>
</evidence>
<dbReference type="EMBL" id="UINC01004065">
    <property type="protein sequence ID" value="SVA11508.1"/>
    <property type="molecule type" value="Genomic_DNA"/>
</dbReference>
<evidence type="ECO:0000259" key="5">
    <source>
        <dbReference type="Pfam" id="PF16198"/>
    </source>
</evidence>
<dbReference type="GO" id="GO:0160148">
    <property type="term" value="F:tRNA pseudouridine(55) synthase activity"/>
    <property type="evidence" value="ECO:0007669"/>
    <property type="project" value="UniProtKB-EC"/>
</dbReference>
<accession>A0A381T7E7</accession>
<keyword evidence="2" id="KW-0819">tRNA processing</keyword>
<dbReference type="CDD" id="cd02573">
    <property type="entry name" value="PseudoU_synth_EcTruB"/>
    <property type="match status" value="1"/>
</dbReference>
<evidence type="ECO:0000256" key="1">
    <source>
        <dbReference type="ARBA" id="ARBA00012787"/>
    </source>
</evidence>
<dbReference type="InterPro" id="IPR014780">
    <property type="entry name" value="tRNA_psdUridine_synth_TruB"/>
</dbReference>
<dbReference type="PANTHER" id="PTHR13767:SF2">
    <property type="entry name" value="PSEUDOURIDYLATE SYNTHASE TRUB1"/>
    <property type="match status" value="1"/>
</dbReference>
<organism evidence="6">
    <name type="scientific">marine metagenome</name>
    <dbReference type="NCBI Taxonomy" id="408172"/>
    <lineage>
        <taxon>unclassified sequences</taxon>
        <taxon>metagenomes</taxon>
        <taxon>ecological metagenomes</taxon>
    </lineage>
</organism>
<reference evidence="6" key="1">
    <citation type="submission" date="2018-05" db="EMBL/GenBank/DDBJ databases">
        <authorList>
            <person name="Lanie J.A."/>
            <person name="Ng W.-L."/>
            <person name="Kazmierczak K.M."/>
            <person name="Andrzejewski T.M."/>
            <person name="Davidsen T.M."/>
            <person name="Wayne K.J."/>
            <person name="Tettelin H."/>
            <person name="Glass J.I."/>
            <person name="Rusch D."/>
            <person name="Podicherti R."/>
            <person name="Tsui H.-C.T."/>
            <person name="Winkler M.E."/>
        </authorList>
    </citation>
    <scope>NUCLEOTIDE SEQUENCE</scope>
</reference>
<dbReference type="InterPro" id="IPR032819">
    <property type="entry name" value="TruB_C"/>
</dbReference>
<dbReference type="EC" id="5.4.99.25" evidence="1"/>
<keyword evidence="3" id="KW-0413">Isomerase</keyword>
<proteinExistence type="inferred from homology"/>
<dbReference type="AlphaFoldDB" id="A0A381T7E7"/>
<evidence type="ECO:0000313" key="6">
    <source>
        <dbReference type="EMBL" id="SVA11508.1"/>
    </source>
</evidence>
<sequence length="303" mass="32538">MLVIDKPAGLTSHDVVDRLRQILGSKAGHAGTLDPQATGVLLVCLGSATRLARFLQRHDKVYEGVIKLGWATDTYDAEGEPLADPVIPPPLSSEEVQAALDLFVGTFEQTPPAYSAKKVRGQPAYRRARRGEDVQPEPVTVVIRSAELLDLTEDTIQIRIHCGAGTYVRTLARDLGEVLGCPAHLAGLRRTRSGSFCLRKAVDWATIAETTPEALKKRILPAVDMVPDWPAAVVGDEGAEAILNGHILEAAWIVERRPGVSNDASSGQHGSDGWVRLLNANGAMIAAGEMVLGGLIQPRIVFQ</sequence>
<dbReference type="GO" id="GO:0003723">
    <property type="term" value="F:RNA binding"/>
    <property type="evidence" value="ECO:0007669"/>
    <property type="project" value="InterPro"/>
</dbReference>
<name>A0A381T7E7_9ZZZZ</name>
<protein>
    <recommendedName>
        <fullName evidence="1">tRNA pseudouridine(55) synthase</fullName>
        <ecNumber evidence="1">5.4.99.25</ecNumber>
    </recommendedName>
</protein>
<gene>
    <name evidence="6" type="ORF">METZ01_LOCUS64362</name>
</gene>
<dbReference type="Pfam" id="PF01509">
    <property type="entry name" value="TruB_N"/>
    <property type="match status" value="1"/>
</dbReference>
<dbReference type="InterPro" id="IPR020103">
    <property type="entry name" value="PsdUridine_synth_cat_dom_sf"/>
</dbReference>
<dbReference type="Gene3D" id="3.30.2350.10">
    <property type="entry name" value="Pseudouridine synthase"/>
    <property type="match status" value="1"/>
</dbReference>
<dbReference type="NCBIfam" id="TIGR00431">
    <property type="entry name" value="TruB"/>
    <property type="match status" value="1"/>
</dbReference>
<evidence type="ECO:0000259" key="4">
    <source>
        <dbReference type="Pfam" id="PF01509"/>
    </source>
</evidence>
<dbReference type="SUPFAM" id="SSF55120">
    <property type="entry name" value="Pseudouridine synthase"/>
    <property type="match status" value="1"/>
</dbReference>
<dbReference type="InterPro" id="IPR002501">
    <property type="entry name" value="PsdUridine_synth_N"/>
</dbReference>
<dbReference type="GO" id="GO:0006400">
    <property type="term" value="P:tRNA modification"/>
    <property type="evidence" value="ECO:0007669"/>
    <property type="project" value="TreeGrafter"/>
</dbReference>
<dbReference type="HAMAP" id="MF_01080">
    <property type="entry name" value="TruB_bact"/>
    <property type="match status" value="1"/>
</dbReference>